<keyword evidence="3" id="KW-1185">Reference proteome</keyword>
<feature type="region of interest" description="Disordered" evidence="1">
    <location>
        <begin position="1"/>
        <end position="24"/>
    </location>
</feature>
<reference evidence="2 3" key="1">
    <citation type="submission" date="2015-07" db="EMBL/GenBank/DDBJ databases">
        <title>The genome of Dufourea novaeangliae.</title>
        <authorList>
            <person name="Pan H."/>
            <person name="Kapheim K."/>
        </authorList>
    </citation>
    <scope>NUCLEOTIDE SEQUENCE [LARGE SCALE GENOMIC DNA]</scope>
    <source>
        <strain evidence="2">0120121106</strain>
        <tissue evidence="2">Whole body</tissue>
    </source>
</reference>
<dbReference type="AlphaFoldDB" id="A0A154P3E0"/>
<proteinExistence type="predicted"/>
<name>A0A154P3E0_DUFNO</name>
<protein>
    <submittedName>
        <fullName evidence="2">Uncharacterized protein</fullName>
    </submittedName>
</protein>
<accession>A0A154P3E0</accession>
<organism evidence="2 3">
    <name type="scientific">Dufourea novaeangliae</name>
    <name type="common">Sweat bee</name>
    <dbReference type="NCBI Taxonomy" id="178035"/>
    <lineage>
        <taxon>Eukaryota</taxon>
        <taxon>Metazoa</taxon>
        <taxon>Ecdysozoa</taxon>
        <taxon>Arthropoda</taxon>
        <taxon>Hexapoda</taxon>
        <taxon>Insecta</taxon>
        <taxon>Pterygota</taxon>
        <taxon>Neoptera</taxon>
        <taxon>Endopterygota</taxon>
        <taxon>Hymenoptera</taxon>
        <taxon>Apocrita</taxon>
        <taxon>Aculeata</taxon>
        <taxon>Apoidea</taxon>
        <taxon>Anthophila</taxon>
        <taxon>Halictidae</taxon>
        <taxon>Rophitinae</taxon>
        <taxon>Dufourea</taxon>
    </lineage>
</organism>
<dbReference type="Proteomes" id="UP000076502">
    <property type="component" value="Unassembled WGS sequence"/>
</dbReference>
<evidence type="ECO:0000313" key="2">
    <source>
        <dbReference type="EMBL" id="KZC05650.1"/>
    </source>
</evidence>
<evidence type="ECO:0000313" key="3">
    <source>
        <dbReference type="Proteomes" id="UP000076502"/>
    </source>
</evidence>
<evidence type="ECO:0000256" key="1">
    <source>
        <dbReference type="SAM" id="MobiDB-lite"/>
    </source>
</evidence>
<sequence>MAENQVQSPEFLFNTGRKDNDSYQNRFEVTSDLSRNNGYILSHPQSMYFLCLSHAFYYFR</sequence>
<dbReference type="EMBL" id="KQ434796">
    <property type="protein sequence ID" value="KZC05650.1"/>
    <property type="molecule type" value="Genomic_DNA"/>
</dbReference>
<gene>
    <name evidence="2" type="ORF">WN55_04590</name>
</gene>